<dbReference type="InterPro" id="IPR003660">
    <property type="entry name" value="HAMP_dom"/>
</dbReference>
<feature type="transmembrane region" description="Helical" evidence="7">
    <location>
        <begin position="187"/>
        <end position="210"/>
    </location>
</feature>
<dbReference type="PROSITE" id="PS50885">
    <property type="entry name" value="HAMP"/>
    <property type="match status" value="1"/>
</dbReference>
<gene>
    <name evidence="11" type="ORF">SAMN05444170_4867</name>
</gene>
<dbReference type="CDD" id="cd06225">
    <property type="entry name" value="HAMP"/>
    <property type="match status" value="1"/>
</dbReference>
<evidence type="ECO:0000256" key="4">
    <source>
        <dbReference type="ARBA" id="ARBA00029447"/>
    </source>
</evidence>
<keyword evidence="12" id="KW-1185">Reference proteome</keyword>
<evidence type="ECO:0000256" key="2">
    <source>
        <dbReference type="ARBA" id="ARBA00022519"/>
    </source>
</evidence>
<dbReference type="OrthoDB" id="9814202at2"/>
<sequence>MFSKLSIRTKIISVVCLLLLALAGMGLLSASSMRSLNANTNEMANNWLPSIKALGDLRGDAIMYRAIIRQHMLAETKEDKDGAEKALENLAQKNMKVRRAYEAMISSPEERALYADWSKRWEAYQGIAAKMIELSKKDGLSREARDLNKEMIKAGNEAEALLDKDIELNDKGAAQDARAAEETYSSMLMWLGVIVGLAILAGAAVSFYVIRDISAGIASIVEPMQALGKGDLTAVVPHQGEKTEIGQMADALQIFKEALIAKRAADELAAKDAEAKIERGRRVDGITREFEQMIGEIVNNVSSASSQLESSAGTLSTTAARSQQLSTTVAAASEEASTNVQSVASATEELSSSVNEISRQVQESARMASNAVGQARSTTDRVGELSKAATRIGDVIELINTIAGQTNLLALNATIEAARAGEAGRGFAVVASEVKALAEQTAKATGEIGQQINGIQAATQDSVDAIKDISGTIEKLSEISSTIAAAVEEQGAATQEISRNVQQAAQGTQQVSSNITDVQRGATETGSASSLVLAAAKTLSADSGRLKSEVSKFLTNVRAA</sequence>
<dbReference type="InterPro" id="IPR000727">
    <property type="entry name" value="T_SNARE_dom"/>
</dbReference>
<dbReference type="GO" id="GO:0007165">
    <property type="term" value="P:signal transduction"/>
    <property type="evidence" value="ECO:0007669"/>
    <property type="project" value="UniProtKB-KW"/>
</dbReference>
<dbReference type="GO" id="GO:0005886">
    <property type="term" value="C:plasma membrane"/>
    <property type="evidence" value="ECO:0007669"/>
    <property type="project" value="UniProtKB-SubCell"/>
</dbReference>
<dbReference type="RefSeq" id="WP_072821678.1">
    <property type="nucleotide sequence ID" value="NZ_LT670849.1"/>
</dbReference>
<feature type="domain" description="HAMP" evidence="10">
    <location>
        <begin position="211"/>
        <end position="264"/>
    </location>
</feature>
<evidence type="ECO:0000256" key="5">
    <source>
        <dbReference type="PROSITE-ProRule" id="PRU00284"/>
    </source>
</evidence>
<keyword evidence="2" id="KW-1003">Cell membrane</keyword>
<feature type="coiled-coil region" evidence="6">
    <location>
        <begin position="73"/>
        <end position="100"/>
    </location>
</feature>
<evidence type="ECO:0000313" key="12">
    <source>
        <dbReference type="Proteomes" id="UP000184096"/>
    </source>
</evidence>
<dbReference type="InterPro" id="IPR004090">
    <property type="entry name" value="Chemotax_Me-accpt_rcpt"/>
</dbReference>
<dbReference type="PRINTS" id="PR00260">
    <property type="entry name" value="CHEMTRNSDUCR"/>
</dbReference>
<dbReference type="PANTHER" id="PTHR32089:SF112">
    <property type="entry name" value="LYSOZYME-LIKE PROTEIN-RELATED"/>
    <property type="match status" value="1"/>
</dbReference>
<keyword evidence="7" id="KW-0812">Transmembrane</keyword>
<dbReference type="SUPFAM" id="SSF58104">
    <property type="entry name" value="Methyl-accepting chemotaxis protein (MCP) signaling domain"/>
    <property type="match status" value="1"/>
</dbReference>
<dbReference type="PROSITE" id="PS50111">
    <property type="entry name" value="CHEMOTAXIS_TRANSDUC_2"/>
    <property type="match status" value="1"/>
</dbReference>
<dbReference type="Pfam" id="PF12729">
    <property type="entry name" value="4HB_MCP_1"/>
    <property type="match status" value="1"/>
</dbReference>
<dbReference type="Gene3D" id="6.10.340.10">
    <property type="match status" value="1"/>
</dbReference>
<comment type="similarity">
    <text evidence="4">Belongs to the methyl-accepting chemotaxis (MCP) protein family.</text>
</comment>
<name>A0A1M7UFK0_9BRAD</name>
<evidence type="ECO:0000259" key="10">
    <source>
        <dbReference type="PROSITE" id="PS50885"/>
    </source>
</evidence>
<dbReference type="PANTHER" id="PTHR32089">
    <property type="entry name" value="METHYL-ACCEPTING CHEMOTAXIS PROTEIN MCPB"/>
    <property type="match status" value="1"/>
</dbReference>
<dbReference type="PROSITE" id="PS50192">
    <property type="entry name" value="T_SNARE"/>
    <property type="match status" value="1"/>
</dbReference>
<evidence type="ECO:0000256" key="6">
    <source>
        <dbReference type="SAM" id="Coils"/>
    </source>
</evidence>
<dbReference type="Proteomes" id="UP000184096">
    <property type="component" value="Chromosome I"/>
</dbReference>
<keyword evidence="3 5" id="KW-0807">Transducer</keyword>
<reference evidence="12" key="1">
    <citation type="submission" date="2016-11" db="EMBL/GenBank/DDBJ databases">
        <authorList>
            <person name="Varghese N."/>
            <person name="Submissions S."/>
        </authorList>
    </citation>
    <scope>NUCLEOTIDE SEQUENCE [LARGE SCALE GENOMIC DNA]</scope>
    <source>
        <strain evidence="12">GAS401</strain>
    </source>
</reference>
<dbReference type="InterPro" id="IPR024478">
    <property type="entry name" value="HlyB_4HB_MCP"/>
</dbReference>
<comment type="subcellular location">
    <subcellularLocation>
        <location evidence="1">Cell inner membrane</location>
        <topology evidence="1">Multi-pass membrane protein</topology>
    </subcellularLocation>
</comment>
<keyword evidence="7" id="KW-0472">Membrane</keyword>
<evidence type="ECO:0000259" key="9">
    <source>
        <dbReference type="PROSITE" id="PS50192"/>
    </source>
</evidence>
<keyword evidence="7" id="KW-1133">Transmembrane helix</keyword>
<feature type="domain" description="Methyl-accepting transducer" evidence="8">
    <location>
        <begin position="297"/>
        <end position="526"/>
    </location>
</feature>
<dbReference type="SMART" id="SM00283">
    <property type="entry name" value="MA"/>
    <property type="match status" value="1"/>
</dbReference>
<feature type="domain" description="T-SNARE coiled-coil homology" evidence="9">
    <location>
        <begin position="456"/>
        <end position="518"/>
    </location>
</feature>
<dbReference type="Pfam" id="PF00672">
    <property type="entry name" value="HAMP"/>
    <property type="match status" value="1"/>
</dbReference>
<dbReference type="CDD" id="cd19411">
    <property type="entry name" value="MCP2201-like_sensor"/>
    <property type="match status" value="1"/>
</dbReference>
<evidence type="ECO:0000256" key="3">
    <source>
        <dbReference type="ARBA" id="ARBA00023224"/>
    </source>
</evidence>
<feature type="coiled-coil region" evidence="6">
    <location>
        <begin position="137"/>
        <end position="164"/>
    </location>
</feature>
<keyword evidence="6" id="KW-0175">Coiled coil</keyword>
<dbReference type="EMBL" id="LT670849">
    <property type="protein sequence ID" value="SHN81694.1"/>
    <property type="molecule type" value="Genomic_DNA"/>
</dbReference>
<dbReference type="GO" id="GO:0006935">
    <property type="term" value="P:chemotaxis"/>
    <property type="evidence" value="ECO:0007669"/>
    <property type="project" value="InterPro"/>
</dbReference>
<evidence type="ECO:0000259" key="8">
    <source>
        <dbReference type="PROSITE" id="PS50111"/>
    </source>
</evidence>
<keyword evidence="2" id="KW-0997">Cell inner membrane</keyword>
<proteinExistence type="inferred from homology"/>
<evidence type="ECO:0000313" key="11">
    <source>
        <dbReference type="EMBL" id="SHN81694.1"/>
    </source>
</evidence>
<dbReference type="Pfam" id="PF00015">
    <property type="entry name" value="MCPsignal"/>
    <property type="match status" value="1"/>
</dbReference>
<dbReference type="AlphaFoldDB" id="A0A1M7UFK0"/>
<evidence type="ECO:0000256" key="7">
    <source>
        <dbReference type="SAM" id="Phobius"/>
    </source>
</evidence>
<dbReference type="InterPro" id="IPR004089">
    <property type="entry name" value="MCPsignal_dom"/>
</dbReference>
<dbReference type="Gene3D" id="1.10.287.950">
    <property type="entry name" value="Methyl-accepting chemotaxis protein"/>
    <property type="match status" value="1"/>
</dbReference>
<protein>
    <submittedName>
        <fullName evidence="11">Methyl-accepting chemotaxis sensory transducer</fullName>
    </submittedName>
</protein>
<accession>A0A1M7UFK0</accession>
<dbReference type="GO" id="GO:0004888">
    <property type="term" value="F:transmembrane signaling receptor activity"/>
    <property type="evidence" value="ECO:0007669"/>
    <property type="project" value="InterPro"/>
</dbReference>
<dbReference type="InterPro" id="IPR047347">
    <property type="entry name" value="YvaQ-like_sensor"/>
</dbReference>
<evidence type="ECO:0000256" key="1">
    <source>
        <dbReference type="ARBA" id="ARBA00004429"/>
    </source>
</evidence>
<dbReference type="SUPFAM" id="SSF158472">
    <property type="entry name" value="HAMP domain-like"/>
    <property type="match status" value="1"/>
</dbReference>
<organism evidence="11 12">
    <name type="scientific">Bradyrhizobium erythrophlei</name>
    <dbReference type="NCBI Taxonomy" id="1437360"/>
    <lineage>
        <taxon>Bacteria</taxon>
        <taxon>Pseudomonadati</taxon>
        <taxon>Pseudomonadota</taxon>
        <taxon>Alphaproteobacteria</taxon>
        <taxon>Hyphomicrobiales</taxon>
        <taxon>Nitrobacteraceae</taxon>
        <taxon>Bradyrhizobium</taxon>
    </lineage>
</organism>
<dbReference type="SMART" id="SM00304">
    <property type="entry name" value="HAMP"/>
    <property type="match status" value="1"/>
</dbReference>